<dbReference type="PANTHER" id="PTHR31376">
    <property type="entry name" value="OS09G0467300 PROTEIN-RELATED"/>
    <property type="match status" value="1"/>
</dbReference>
<proteinExistence type="inferred from homology"/>
<dbReference type="eggNOG" id="ENOG502QVMQ">
    <property type="taxonomic scope" value="Eukaryota"/>
</dbReference>
<keyword evidence="6 7" id="KW-0472">Membrane</keyword>
<dbReference type="GO" id="GO:0005345">
    <property type="term" value="F:purine nucleobase transmembrane transporter activity"/>
    <property type="evidence" value="ECO:0007669"/>
    <property type="project" value="UniProtKB-UniRule"/>
</dbReference>
<evidence type="ECO:0000256" key="5">
    <source>
        <dbReference type="ARBA" id="ARBA00022989"/>
    </source>
</evidence>
<gene>
    <name evidence="8" type="primary">LOC102594255</name>
</gene>
<feature type="transmembrane region" description="Helical" evidence="7">
    <location>
        <begin position="283"/>
        <end position="306"/>
    </location>
</feature>
<feature type="transmembrane region" description="Helical" evidence="7">
    <location>
        <begin position="166"/>
        <end position="186"/>
    </location>
</feature>
<dbReference type="KEGG" id="sot:102594255"/>
<dbReference type="OrthoDB" id="1717816at2759"/>
<comment type="subcellular location">
    <subcellularLocation>
        <location evidence="1 7">Membrane</location>
        <topology evidence="1 7">Multi-pass membrane protein</topology>
    </subcellularLocation>
</comment>
<keyword evidence="9" id="KW-1185">Reference proteome</keyword>
<dbReference type="InParanoid" id="M1AL09"/>
<dbReference type="InterPro" id="IPR037185">
    <property type="entry name" value="EmrE-like"/>
</dbReference>
<evidence type="ECO:0000256" key="6">
    <source>
        <dbReference type="ARBA" id="ARBA00023136"/>
    </source>
</evidence>
<feature type="transmembrane region" description="Helical" evidence="7">
    <location>
        <begin position="112"/>
        <end position="133"/>
    </location>
</feature>
<dbReference type="Gramene" id="PGSC0003DMT400025116">
    <property type="protein sequence ID" value="PGSC0003DMT400025116"/>
    <property type="gene ID" value="PGSC0003DMG400009704"/>
</dbReference>
<dbReference type="GO" id="GO:0015211">
    <property type="term" value="F:purine nucleoside transmembrane transporter activity"/>
    <property type="evidence" value="ECO:0007669"/>
    <property type="project" value="UniProtKB-UniRule"/>
</dbReference>
<feature type="transmembrane region" description="Helical" evidence="7">
    <location>
        <begin position="312"/>
        <end position="332"/>
    </location>
</feature>
<dbReference type="EnsemblPlants" id="PGSC0003DMT400025116">
    <property type="protein sequence ID" value="PGSC0003DMT400025116"/>
    <property type="gene ID" value="PGSC0003DMG400009704"/>
</dbReference>
<evidence type="ECO:0000256" key="3">
    <source>
        <dbReference type="ARBA" id="ARBA00022448"/>
    </source>
</evidence>
<dbReference type="AlphaFoldDB" id="M1AL09"/>
<feature type="transmembrane region" description="Helical" evidence="7">
    <location>
        <begin position="140"/>
        <end position="160"/>
    </location>
</feature>
<feature type="transmembrane region" description="Helical" evidence="7">
    <location>
        <begin position="206"/>
        <end position="229"/>
    </location>
</feature>
<sequence>MGDSSAVEQSLVQGEEVKREEIISQNESQLNGPTLVHYKWWIQMIIYSTLVLSTQAIGTLLGRIYFEKGGNSKWLATLVQTIAFPILIPFLFIKPKKTNKNIEIIKKPSFIIVSSLYTILGLFIAGNCMLYTIGLQYLPVTTYSLICASQLGFNAIFSYFLNKQKFTPYIVNSLVILTISSSLLVLHNDDSSERTNNKTSRQKYIFGFLSTLAASAGYALMLSITQLALQKVFKKESFRLIIEMSTYQSISATMVLLIGLFASGEWKKLVKEMNEYELGKISYVLNLIGTSICWQFYTVGSVGLIFKVSSLFSNVISILGLPVAPVLAVIFLHDKLSGIKVMSMVLAIWGFVSYMYQHYLDDLKDKAEKRGKLVELSEVNNLIERS</sequence>
<feature type="transmembrane region" description="Helical" evidence="7">
    <location>
        <begin position="241"/>
        <end position="262"/>
    </location>
</feature>
<keyword evidence="3 7" id="KW-0813">Transport</keyword>
<reference evidence="8" key="2">
    <citation type="submission" date="2015-06" db="UniProtKB">
        <authorList>
            <consortium name="EnsemblPlants"/>
        </authorList>
    </citation>
    <scope>IDENTIFICATION</scope>
    <source>
        <strain evidence="8">DM1-3 516 R44</strain>
    </source>
</reference>
<dbReference type="SUPFAM" id="SSF103481">
    <property type="entry name" value="Multidrug resistance efflux transporter EmrE"/>
    <property type="match status" value="1"/>
</dbReference>
<feature type="transmembrane region" description="Helical" evidence="7">
    <location>
        <begin position="74"/>
        <end position="92"/>
    </location>
</feature>
<dbReference type="GO" id="GO:0016020">
    <property type="term" value="C:membrane"/>
    <property type="evidence" value="ECO:0007669"/>
    <property type="project" value="UniProtKB-SubCell"/>
</dbReference>
<dbReference type="PANTHER" id="PTHR31376:SF17">
    <property type="entry name" value="PURINE PERMEASE 21-RELATED"/>
    <property type="match status" value="1"/>
</dbReference>
<organism evidence="8 9">
    <name type="scientific">Solanum tuberosum</name>
    <name type="common">Potato</name>
    <dbReference type="NCBI Taxonomy" id="4113"/>
    <lineage>
        <taxon>Eukaryota</taxon>
        <taxon>Viridiplantae</taxon>
        <taxon>Streptophyta</taxon>
        <taxon>Embryophyta</taxon>
        <taxon>Tracheophyta</taxon>
        <taxon>Spermatophyta</taxon>
        <taxon>Magnoliopsida</taxon>
        <taxon>eudicotyledons</taxon>
        <taxon>Gunneridae</taxon>
        <taxon>Pentapetalae</taxon>
        <taxon>asterids</taxon>
        <taxon>lamiids</taxon>
        <taxon>Solanales</taxon>
        <taxon>Solanaceae</taxon>
        <taxon>Solanoideae</taxon>
        <taxon>Solaneae</taxon>
        <taxon>Solanum</taxon>
    </lineage>
</organism>
<dbReference type="Proteomes" id="UP000011115">
    <property type="component" value="Unassembled WGS sequence"/>
</dbReference>
<dbReference type="HOGENOM" id="CLU_043459_2_1_1"/>
<feature type="transmembrane region" description="Helical" evidence="7">
    <location>
        <begin position="40"/>
        <end position="62"/>
    </location>
</feature>
<protein>
    <recommendedName>
        <fullName evidence="7">Probable purine permease</fullName>
    </recommendedName>
</protein>
<comment type="similarity">
    <text evidence="2 7">Belongs to the purine permeases (TC 2.A.7.14) family.</text>
</comment>
<evidence type="ECO:0000256" key="7">
    <source>
        <dbReference type="RuleBase" id="RU368015"/>
    </source>
</evidence>
<dbReference type="ExpressionAtlas" id="M1AL09">
    <property type="expression patterns" value="baseline"/>
</dbReference>
<dbReference type="GeneID" id="102594255"/>
<keyword evidence="5 7" id="KW-1133">Transmembrane helix</keyword>
<accession>M1AL09</accession>
<evidence type="ECO:0000256" key="4">
    <source>
        <dbReference type="ARBA" id="ARBA00022692"/>
    </source>
</evidence>
<dbReference type="InterPro" id="IPR030182">
    <property type="entry name" value="PUP_plant"/>
</dbReference>
<reference evidence="9" key="1">
    <citation type="journal article" date="2011" name="Nature">
        <title>Genome sequence and analysis of the tuber crop potato.</title>
        <authorList>
            <consortium name="The Potato Genome Sequencing Consortium"/>
        </authorList>
    </citation>
    <scope>NUCLEOTIDE SEQUENCE [LARGE SCALE GENOMIC DNA]</scope>
    <source>
        <strain evidence="9">cv. DM1-3 516 R44</strain>
    </source>
</reference>
<evidence type="ECO:0000313" key="9">
    <source>
        <dbReference type="Proteomes" id="UP000011115"/>
    </source>
</evidence>
<dbReference type="OMA" id="WIQMIIY"/>
<evidence type="ECO:0000256" key="2">
    <source>
        <dbReference type="ARBA" id="ARBA00006213"/>
    </source>
</evidence>
<dbReference type="Pfam" id="PF16913">
    <property type="entry name" value="PUNUT"/>
    <property type="match status" value="1"/>
</dbReference>
<dbReference type="STRING" id="4113.M1AL09"/>
<dbReference type="RefSeq" id="XP_006355608.1">
    <property type="nucleotide sequence ID" value="XM_006355546.2"/>
</dbReference>
<keyword evidence="4 7" id="KW-0812">Transmembrane</keyword>
<name>M1AL09_SOLTU</name>
<dbReference type="PaxDb" id="4113-PGSC0003DMT400025116"/>
<evidence type="ECO:0000256" key="1">
    <source>
        <dbReference type="ARBA" id="ARBA00004141"/>
    </source>
</evidence>
<dbReference type="GO" id="GO:0022857">
    <property type="term" value="F:transmembrane transporter activity"/>
    <property type="evidence" value="ECO:0000318"/>
    <property type="project" value="GO_Central"/>
</dbReference>
<feature type="transmembrane region" description="Helical" evidence="7">
    <location>
        <begin position="339"/>
        <end position="356"/>
    </location>
</feature>
<evidence type="ECO:0000313" key="8">
    <source>
        <dbReference type="EnsemblPlants" id="PGSC0003DMT400025116"/>
    </source>
</evidence>